<accession>A0A6M2DBZ8</accession>
<dbReference type="EMBL" id="GHWJ01010001">
    <property type="protein sequence ID" value="NOV42738.1"/>
    <property type="molecule type" value="Transcribed_RNA"/>
</dbReference>
<proteinExistence type="predicted"/>
<reference evidence="1" key="1">
    <citation type="submission" date="2019-09" db="EMBL/GenBank/DDBJ databases">
        <title>Organ-specific transcriptomic study of the physiology of the cattle tick, Rhipicephalus microplus.</title>
        <authorList>
            <person name="Tirloni L."/>
            <person name="Braz G."/>
            <person name="Gandara A.C.P."/>
            <person name="Sabadin G.A."/>
            <person name="da Silva R.M."/>
            <person name="Guizzo M.G."/>
            <person name="Machado J.A."/>
            <person name="Costa E.P."/>
            <person name="Gomes H.F."/>
            <person name="Moraes J."/>
            <person name="Mota M.B.S."/>
            <person name="Mesquita R.D."/>
            <person name="Alvarenga P.H."/>
            <person name="Alves F."/>
            <person name="Seixas A."/>
            <person name="da Fonseca R.N."/>
            <person name="Fogaca A."/>
            <person name="Logullo C."/>
            <person name="Tanaka A."/>
            <person name="Daffre S."/>
            <person name="Termignoni C."/>
            <person name="Vaz I.S.Jr."/>
            <person name="Oliveira P.L."/>
            <person name="Ribeiro J.M."/>
        </authorList>
    </citation>
    <scope>NUCLEOTIDE SEQUENCE</scope>
    <source>
        <strain evidence="1">Porto Alegre</strain>
    </source>
</reference>
<evidence type="ECO:0000313" key="1">
    <source>
        <dbReference type="EMBL" id="NOV42738.1"/>
    </source>
</evidence>
<sequence length="111" mass="12757">MLVFMLVLLVFFLLLLFVFVHFGAHSADGVICFTTRGRRHPAERCRWRDGQGKHTQGKPGGGWIQRRRRSDVCLRDGLRLGNFGKRSAHLEHARVEASWLVVGRSTCKPWE</sequence>
<dbReference type="AlphaFoldDB" id="A0A6M2DBZ8"/>
<protein>
    <submittedName>
        <fullName evidence="1">Putative secreted protein ovary overexpressed</fullName>
    </submittedName>
</protein>
<name>A0A6M2DBZ8_RHIMP</name>
<organism evidence="1">
    <name type="scientific">Rhipicephalus microplus</name>
    <name type="common">Cattle tick</name>
    <name type="synonym">Boophilus microplus</name>
    <dbReference type="NCBI Taxonomy" id="6941"/>
    <lineage>
        <taxon>Eukaryota</taxon>
        <taxon>Metazoa</taxon>
        <taxon>Ecdysozoa</taxon>
        <taxon>Arthropoda</taxon>
        <taxon>Chelicerata</taxon>
        <taxon>Arachnida</taxon>
        <taxon>Acari</taxon>
        <taxon>Parasitiformes</taxon>
        <taxon>Ixodida</taxon>
        <taxon>Ixodoidea</taxon>
        <taxon>Ixodidae</taxon>
        <taxon>Rhipicephalinae</taxon>
        <taxon>Rhipicephalus</taxon>
        <taxon>Boophilus</taxon>
    </lineage>
</organism>